<protein>
    <recommendedName>
        <fullName evidence="2">SWIM-type domain-containing protein</fullName>
    </recommendedName>
</protein>
<evidence type="ECO:0000259" key="2">
    <source>
        <dbReference type="PROSITE" id="PS50966"/>
    </source>
</evidence>
<sequence>MDVDKKLSSSIPKQTKHLDFMSYFKQTWVNSINCAWYEGAAEKIPSTHNGLESNNRTIKDVYTLRERLAPFKKEYKISYDILISETSILQNNGDDFVLTTKDKSKFIKKKFIYGDYYSFKNVDFDTAVCFMSVAVVSLNRKDWVDSKCTCGHFLKNYICFHLIAVAAQQNIIEITLKYKRVPLSQKKKIGRPPKAKKAYIKQ</sequence>
<feature type="domain" description="SWIM-type" evidence="2">
    <location>
        <begin position="133"/>
        <end position="170"/>
    </location>
</feature>
<keyword evidence="1" id="KW-0863">Zinc-finger</keyword>
<accession>A0A813MAQ3</accession>
<reference evidence="3" key="1">
    <citation type="submission" date="2021-02" db="EMBL/GenBank/DDBJ databases">
        <authorList>
            <person name="Nowell W R."/>
        </authorList>
    </citation>
    <scope>NUCLEOTIDE SEQUENCE</scope>
    <source>
        <strain evidence="3">Ploen Becks lab</strain>
    </source>
</reference>
<comment type="caution">
    <text evidence="3">The sequence shown here is derived from an EMBL/GenBank/DDBJ whole genome shotgun (WGS) entry which is preliminary data.</text>
</comment>
<dbReference type="PROSITE" id="PS50966">
    <property type="entry name" value="ZF_SWIM"/>
    <property type="match status" value="1"/>
</dbReference>
<organism evidence="3 4">
    <name type="scientific">Brachionus calyciflorus</name>
    <dbReference type="NCBI Taxonomy" id="104777"/>
    <lineage>
        <taxon>Eukaryota</taxon>
        <taxon>Metazoa</taxon>
        <taxon>Spiralia</taxon>
        <taxon>Gnathifera</taxon>
        <taxon>Rotifera</taxon>
        <taxon>Eurotatoria</taxon>
        <taxon>Monogononta</taxon>
        <taxon>Pseudotrocha</taxon>
        <taxon>Ploima</taxon>
        <taxon>Brachionidae</taxon>
        <taxon>Brachionus</taxon>
    </lineage>
</organism>
<evidence type="ECO:0000256" key="1">
    <source>
        <dbReference type="PROSITE-ProRule" id="PRU00325"/>
    </source>
</evidence>
<keyword evidence="1" id="KW-0862">Zinc</keyword>
<gene>
    <name evidence="3" type="ORF">OXX778_LOCUS376</name>
</gene>
<dbReference type="Proteomes" id="UP000663879">
    <property type="component" value="Unassembled WGS sequence"/>
</dbReference>
<name>A0A813MAQ3_9BILA</name>
<evidence type="ECO:0000313" key="4">
    <source>
        <dbReference type="Proteomes" id="UP000663879"/>
    </source>
</evidence>
<evidence type="ECO:0000313" key="3">
    <source>
        <dbReference type="EMBL" id="CAF0706525.1"/>
    </source>
</evidence>
<dbReference type="EMBL" id="CAJNOC010000018">
    <property type="protein sequence ID" value="CAF0706525.1"/>
    <property type="molecule type" value="Genomic_DNA"/>
</dbReference>
<proteinExistence type="predicted"/>
<dbReference type="GO" id="GO:0008270">
    <property type="term" value="F:zinc ion binding"/>
    <property type="evidence" value="ECO:0007669"/>
    <property type="project" value="UniProtKB-KW"/>
</dbReference>
<dbReference type="OrthoDB" id="119028at2759"/>
<dbReference type="AlphaFoldDB" id="A0A813MAQ3"/>
<keyword evidence="4" id="KW-1185">Reference proteome</keyword>
<keyword evidence="1" id="KW-0479">Metal-binding</keyword>
<dbReference type="InterPro" id="IPR007527">
    <property type="entry name" value="Znf_SWIM"/>
</dbReference>